<accession>A0ABV8T4V7</accession>
<reference evidence="2" key="1">
    <citation type="journal article" date="2019" name="Int. J. Syst. Evol. Microbiol.">
        <title>The Global Catalogue of Microorganisms (GCM) 10K type strain sequencing project: providing services to taxonomists for standard genome sequencing and annotation.</title>
        <authorList>
            <consortium name="The Broad Institute Genomics Platform"/>
            <consortium name="The Broad Institute Genome Sequencing Center for Infectious Disease"/>
            <person name="Wu L."/>
            <person name="Ma J."/>
        </authorList>
    </citation>
    <scope>NUCLEOTIDE SEQUENCE [LARGE SCALE GENOMIC DNA]</scope>
    <source>
        <strain evidence="2">CGMCC 1.10759</strain>
    </source>
</reference>
<gene>
    <name evidence="1" type="ORF">ACFPN2_37455</name>
</gene>
<comment type="caution">
    <text evidence="1">The sequence shown here is derived from an EMBL/GenBank/DDBJ whole genome shotgun (WGS) entry which is preliminary data.</text>
</comment>
<organism evidence="1 2">
    <name type="scientific">Steroidobacter flavus</name>
    <dbReference type="NCBI Taxonomy" id="1842136"/>
    <lineage>
        <taxon>Bacteria</taxon>
        <taxon>Pseudomonadati</taxon>
        <taxon>Pseudomonadota</taxon>
        <taxon>Gammaproteobacteria</taxon>
        <taxon>Steroidobacterales</taxon>
        <taxon>Steroidobacteraceae</taxon>
        <taxon>Steroidobacter</taxon>
    </lineage>
</organism>
<dbReference type="Proteomes" id="UP001595904">
    <property type="component" value="Unassembled WGS sequence"/>
</dbReference>
<dbReference type="EMBL" id="JBHSDU010000015">
    <property type="protein sequence ID" value="MFC4314812.1"/>
    <property type="molecule type" value="Genomic_DNA"/>
</dbReference>
<keyword evidence="2" id="KW-1185">Reference proteome</keyword>
<sequence length="324" mass="36847">MTFAELLPRLQGRLHWRLFICNLKLAMNRGLLKPADIQKIFQLQPDPTILESDSHSLLGNLQRQIHDPRLQLLLRHPLPDLPAEFQDGITTVINADDREYYVHPNDFSGHDFDLPGRAVRRFKSTAQTREFFWVAPRALFELAIQEFHAQQDPTTDVKRTDTAKEEGGPMDDRRLAIADRIRDLLGLVHHGRKVQLMAISLRVPAAQRTCLPTVIEALPNLRFLQSHSKPPPGTGCGYTVDLQKLETQALGEAIAGAPELVMERVLLRDCDEVEVVTLGVTRKDRATLRASRRFLDQMEYILRLKFSEVLDEFLALVQPSGSRT</sequence>
<name>A0ABV8T4V7_9GAMM</name>
<proteinExistence type="predicted"/>
<protein>
    <submittedName>
        <fullName evidence="1">Uncharacterized protein</fullName>
    </submittedName>
</protein>
<evidence type="ECO:0000313" key="1">
    <source>
        <dbReference type="EMBL" id="MFC4314812.1"/>
    </source>
</evidence>
<evidence type="ECO:0000313" key="2">
    <source>
        <dbReference type="Proteomes" id="UP001595904"/>
    </source>
</evidence>
<dbReference type="RefSeq" id="WP_380606303.1">
    <property type="nucleotide sequence ID" value="NZ_JBHSDU010000015.1"/>
</dbReference>